<reference evidence="5" key="1">
    <citation type="journal article" date="2017" name="bioRxiv">
        <title>Comparative analysis of the genomes of Stylophora pistillata and Acropora digitifera provides evidence for extensive differences between species of corals.</title>
        <authorList>
            <person name="Voolstra C.R."/>
            <person name="Li Y."/>
            <person name="Liew Y.J."/>
            <person name="Baumgarten S."/>
            <person name="Zoccola D."/>
            <person name="Flot J.-F."/>
            <person name="Tambutte S."/>
            <person name="Allemand D."/>
            <person name="Aranda M."/>
        </authorList>
    </citation>
    <scope>NUCLEOTIDE SEQUENCE [LARGE SCALE GENOMIC DNA]</scope>
</reference>
<dbReference type="InterPro" id="IPR009091">
    <property type="entry name" value="RCC1/BLIP-II"/>
</dbReference>
<dbReference type="InterPro" id="IPR058923">
    <property type="entry name" value="RCC1-like_dom"/>
</dbReference>
<dbReference type="PRINTS" id="PR00633">
    <property type="entry name" value="RCCNDNSATION"/>
</dbReference>
<dbReference type="GO" id="GO:0005085">
    <property type="term" value="F:guanyl-nucleotide exchange factor activity"/>
    <property type="evidence" value="ECO:0007669"/>
    <property type="project" value="TreeGrafter"/>
</dbReference>
<dbReference type="PANTHER" id="PTHR46337">
    <property type="entry name" value="RCC1-LIKE G EXCHANGING FACTOR-LIKE PROTEIN"/>
    <property type="match status" value="1"/>
</dbReference>
<proteinExistence type="predicted"/>
<dbReference type="STRING" id="50429.A0A2B4RI35"/>
<sequence>MSIAWHRLISSSQTWLRQILWAQNKKRNIKCCVSHVSSVAYVWGAGDGGQLGTGNQKHSLVPIRLPLLAEASHIACGYGFTVAVGKGIPRPWTVGLNTFSQLGRSQMCGDLKIESVPTPVELYTNPPLSEQVQQISCGRSHSAMLLDNGEVWTWGGNFHGQCGTGSKEAKVIEKLSKIPNVTSKIKQVTCGLDHTLLLSTDGTVMSCGWGADGQTGLNHFKDEATCKVIEGELKDVRIKQIATSGDCCLALSDEGEIFSWGNNEYGQLAVDEEDEQFTVPIRATLLRNLPQVQQVAAGGSFCIALTVPGELYSWGYGVLGHGKEVSFTKTPRKIEEFSKIDDTISSLICGPESCAVLTESGNLYTWGRGSFGRLGLGSTLNQWTPKRVEVSGKVMEVTCGMDHMAAIVAFS</sequence>
<organism evidence="4 5">
    <name type="scientific">Stylophora pistillata</name>
    <name type="common">Smooth cauliflower coral</name>
    <dbReference type="NCBI Taxonomy" id="50429"/>
    <lineage>
        <taxon>Eukaryota</taxon>
        <taxon>Metazoa</taxon>
        <taxon>Cnidaria</taxon>
        <taxon>Anthozoa</taxon>
        <taxon>Hexacorallia</taxon>
        <taxon>Scleractinia</taxon>
        <taxon>Astrocoeniina</taxon>
        <taxon>Pocilloporidae</taxon>
        <taxon>Stylophora</taxon>
    </lineage>
</organism>
<feature type="repeat" description="RCC1" evidence="2">
    <location>
        <begin position="89"/>
        <end position="148"/>
    </location>
</feature>
<feature type="repeat" description="RCC1" evidence="2">
    <location>
        <begin position="255"/>
        <end position="308"/>
    </location>
</feature>
<dbReference type="Gene3D" id="2.130.10.30">
    <property type="entry name" value="Regulator of chromosome condensation 1/beta-lactamase-inhibitor protein II"/>
    <property type="match status" value="2"/>
</dbReference>
<dbReference type="GO" id="GO:0070131">
    <property type="term" value="P:positive regulation of mitochondrial translation"/>
    <property type="evidence" value="ECO:0007669"/>
    <property type="project" value="TreeGrafter"/>
</dbReference>
<gene>
    <name evidence="4" type="primary">Wbscr16</name>
    <name evidence="4" type="ORF">AWC38_SpisGene19261</name>
</gene>
<dbReference type="Pfam" id="PF25390">
    <property type="entry name" value="WD40_RLD"/>
    <property type="match status" value="1"/>
</dbReference>
<evidence type="ECO:0000313" key="4">
    <source>
        <dbReference type="EMBL" id="PFX16463.1"/>
    </source>
</evidence>
<dbReference type="AlphaFoldDB" id="A0A2B4RI35"/>
<dbReference type="PANTHER" id="PTHR46337:SF1">
    <property type="entry name" value="RCC1-LIKE G EXCHANGING FACTOR-LIKE PROTEIN"/>
    <property type="match status" value="1"/>
</dbReference>
<keyword evidence="5" id="KW-1185">Reference proteome</keyword>
<dbReference type="GO" id="GO:0005743">
    <property type="term" value="C:mitochondrial inner membrane"/>
    <property type="evidence" value="ECO:0007669"/>
    <property type="project" value="TreeGrafter"/>
</dbReference>
<dbReference type="Proteomes" id="UP000225706">
    <property type="component" value="Unassembled WGS sequence"/>
</dbReference>
<dbReference type="InterPro" id="IPR053035">
    <property type="entry name" value="Mitochondrial_GEF_domain"/>
</dbReference>
<feature type="repeat" description="RCC1" evidence="2">
    <location>
        <begin position="38"/>
        <end position="87"/>
    </location>
</feature>
<feature type="repeat" description="RCC1" evidence="2">
    <location>
        <begin position="309"/>
        <end position="360"/>
    </location>
</feature>
<keyword evidence="1" id="KW-0677">Repeat</keyword>
<evidence type="ECO:0000313" key="5">
    <source>
        <dbReference type="Proteomes" id="UP000225706"/>
    </source>
</evidence>
<feature type="repeat" description="RCC1" evidence="2">
    <location>
        <begin position="361"/>
        <end position="410"/>
    </location>
</feature>
<name>A0A2B4RI35_STYPI</name>
<dbReference type="OrthoDB" id="70707at2759"/>
<dbReference type="PROSITE" id="PS50012">
    <property type="entry name" value="RCC1_3"/>
    <property type="match status" value="6"/>
</dbReference>
<dbReference type="EMBL" id="LSMT01000544">
    <property type="protein sequence ID" value="PFX16463.1"/>
    <property type="molecule type" value="Genomic_DNA"/>
</dbReference>
<evidence type="ECO:0000256" key="2">
    <source>
        <dbReference type="PROSITE-ProRule" id="PRU00235"/>
    </source>
</evidence>
<dbReference type="GO" id="GO:0019843">
    <property type="term" value="F:rRNA binding"/>
    <property type="evidence" value="ECO:0007669"/>
    <property type="project" value="TreeGrafter"/>
</dbReference>
<feature type="repeat" description="RCC1" evidence="2">
    <location>
        <begin position="149"/>
        <end position="201"/>
    </location>
</feature>
<evidence type="ECO:0000256" key="1">
    <source>
        <dbReference type="ARBA" id="ARBA00022737"/>
    </source>
</evidence>
<accession>A0A2B4RI35</accession>
<feature type="domain" description="RCC1-like" evidence="3">
    <location>
        <begin position="40"/>
        <end position="406"/>
    </location>
</feature>
<dbReference type="InterPro" id="IPR000408">
    <property type="entry name" value="Reg_chr_condens"/>
</dbReference>
<dbReference type="SUPFAM" id="SSF50985">
    <property type="entry name" value="RCC1/BLIP-II"/>
    <property type="match status" value="1"/>
</dbReference>
<evidence type="ECO:0000259" key="3">
    <source>
        <dbReference type="Pfam" id="PF25390"/>
    </source>
</evidence>
<comment type="caution">
    <text evidence="4">The sequence shown here is derived from an EMBL/GenBank/DDBJ whole genome shotgun (WGS) entry which is preliminary data.</text>
</comment>
<protein>
    <submittedName>
        <fullName evidence="4">Williams-Beuren syndrome chromosomal region 16 protein-like</fullName>
    </submittedName>
</protein>
<dbReference type="PROSITE" id="PS00626">
    <property type="entry name" value="RCC1_2"/>
    <property type="match status" value="2"/>
</dbReference>